<reference evidence="10" key="2">
    <citation type="submission" date="2021-01" db="EMBL/GenBank/DDBJ databases">
        <authorList>
            <person name="Schikora-Tamarit M.A."/>
        </authorList>
    </citation>
    <scope>NUCLEOTIDE SEQUENCE</scope>
    <source>
        <strain evidence="10">CBS2887</strain>
    </source>
</reference>
<dbReference type="GO" id="GO:0000978">
    <property type="term" value="F:RNA polymerase II cis-regulatory region sequence-specific DNA binding"/>
    <property type="evidence" value="ECO:0007669"/>
    <property type="project" value="TreeGrafter"/>
</dbReference>
<dbReference type="PROSITE" id="PS00344">
    <property type="entry name" value="GATA_ZN_FINGER_1"/>
    <property type="match status" value="1"/>
</dbReference>
<dbReference type="Pfam" id="PF00320">
    <property type="entry name" value="GATA"/>
    <property type="match status" value="1"/>
</dbReference>
<dbReference type="GO" id="GO:0000122">
    <property type="term" value="P:negative regulation of transcription by RNA polymerase II"/>
    <property type="evidence" value="ECO:0007669"/>
    <property type="project" value="TreeGrafter"/>
</dbReference>
<protein>
    <recommendedName>
        <fullName evidence="9">GATA-type domain-containing protein</fullName>
    </recommendedName>
</protein>
<feature type="region of interest" description="Disordered" evidence="8">
    <location>
        <begin position="51"/>
        <end position="71"/>
    </location>
</feature>
<dbReference type="GO" id="GO:0000981">
    <property type="term" value="F:DNA-binding transcription factor activity, RNA polymerase II-specific"/>
    <property type="evidence" value="ECO:0007669"/>
    <property type="project" value="TreeGrafter"/>
</dbReference>
<gene>
    <name evidence="10" type="ORF">WICPIJ_005260</name>
</gene>
<feature type="compositionally biased region" description="Acidic residues" evidence="8">
    <location>
        <begin position="250"/>
        <end position="262"/>
    </location>
</feature>
<feature type="compositionally biased region" description="Polar residues" evidence="8">
    <location>
        <begin position="322"/>
        <end position="344"/>
    </location>
</feature>
<name>A0A9P8TMI5_WICPI</name>
<feature type="compositionally biased region" description="Basic and acidic residues" evidence="8">
    <location>
        <begin position="151"/>
        <end position="160"/>
    </location>
</feature>
<evidence type="ECO:0000256" key="3">
    <source>
        <dbReference type="ARBA" id="ARBA00022771"/>
    </source>
</evidence>
<dbReference type="GO" id="GO:0045165">
    <property type="term" value="P:cell fate commitment"/>
    <property type="evidence" value="ECO:0007669"/>
    <property type="project" value="TreeGrafter"/>
</dbReference>
<dbReference type="Proteomes" id="UP000774326">
    <property type="component" value="Unassembled WGS sequence"/>
</dbReference>
<feature type="compositionally biased region" description="Acidic residues" evidence="8">
    <location>
        <begin position="689"/>
        <end position="698"/>
    </location>
</feature>
<keyword evidence="5" id="KW-0539">Nucleus</keyword>
<dbReference type="InterPro" id="IPR000679">
    <property type="entry name" value="Znf_GATA"/>
</dbReference>
<dbReference type="PANTHER" id="PTHR10071:SF281">
    <property type="entry name" value="BOX A-BINDING FACTOR-RELATED"/>
    <property type="match status" value="1"/>
</dbReference>
<feature type="compositionally biased region" description="Low complexity" evidence="8">
    <location>
        <begin position="286"/>
        <end position="300"/>
    </location>
</feature>
<keyword evidence="2" id="KW-0479">Metal-binding</keyword>
<dbReference type="PANTHER" id="PTHR10071">
    <property type="entry name" value="TRANSCRIPTION FACTOR GATA FAMILY MEMBER"/>
    <property type="match status" value="1"/>
</dbReference>
<evidence type="ECO:0000256" key="6">
    <source>
        <dbReference type="PROSITE-ProRule" id="PRU00094"/>
    </source>
</evidence>
<feature type="compositionally biased region" description="Low complexity" evidence="8">
    <location>
        <begin position="51"/>
        <end position="70"/>
    </location>
</feature>
<evidence type="ECO:0000313" key="11">
    <source>
        <dbReference type="Proteomes" id="UP000774326"/>
    </source>
</evidence>
<feature type="compositionally biased region" description="Low complexity" evidence="8">
    <location>
        <begin position="136"/>
        <end position="150"/>
    </location>
</feature>
<organism evidence="10 11">
    <name type="scientific">Wickerhamomyces pijperi</name>
    <name type="common">Yeast</name>
    <name type="synonym">Pichia pijperi</name>
    <dbReference type="NCBI Taxonomy" id="599730"/>
    <lineage>
        <taxon>Eukaryota</taxon>
        <taxon>Fungi</taxon>
        <taxon>Dikarya</taxon>
        <taxon>Ascomycota</taxon>
        <taxon>Saccharomycotina</taxon>
        <taxon>Saccharomycetes</taxon>
        <taxon>Phaffomycetales</taxon>
        <taxon>Wickerhamomycetaceae</taxon>
        <taxon>Wickerhamomyces</taxon>
    </lineage>
</organism>
<dbReference type="AlphaFoldDB" id="A0A9P8TMI5"/>
<comment type="subcellular location">
    <subcellularLocation>
        <location evidence="1">Nucleus</location>
    </subcellularLocation>
</comment>
<dbReference type="InterPro" id="IPR013088">
    <property type="entry name" value="Znf_NHR/GATA"/>
</dbReference>
<dbReference type="OrthoDB" id="515401at2759"/>
<feature type="compositionally biased region" description="Acidic residues" evidence="8">
    <location>
        <begin position="566"/>
        <end position="575"/>
    </location>
</feature>
<dbReference type="CDD" id="cd00202">
    <property type="entry name" value="ZnF_GATA"/>
    <property type="match status" value="1"/>
</dbReference>
<evidence type="ECO:0000256" key="5">
    <source>
        <dbReference type="ARBA" id="ARBA00023242"/>
    </source>
</evidence>
<feature type="region of interest" description="Disordered" evidence="8">
    <location>
        <begin position="392"/>
        <end position="439"/>
    </location>
</feature>
<evidence type="ECO:0000313" key="10">
    <source>
        <dbReference type="EMBL" id="KAH3683766.1"/>
    </source>
</evidence>
<comment type="caution">
    <text evidence="10">The sequence shown here is derived from an EMBL/GenBank/DDBJ whole genome shotgun (WGS) entry which is preliminary data.</text>
</comment>
<keyword evidence="7" id="KW-0175">Coiled coil</keyword>
<proteinExistence type="predicted"/>
<evidence type="ECO:0000256" key="4">
    <source>
        <dbReference type="ARBA" id="ARBA00022833"/>
    </source>
</evidence>
<dbReference type="PROSITE" id="PS50114">
    <property type="entry name" value="GATA_ZN_FINGER_2"/>
    <property type="match status" value="2"/>
</dbReference>
<accession>A0A9P8TMI5</accession>
<evidence type="ECO:0000256" key="7">
    <source>
        <dbReference type="SAM" id="Coils"/>
    </source>
</evidence>
<evidence type="ECO:0000256" key="8">
    <source>
        <dbReference type="SAM" id="MobiDB-lite"/>
    </source>
</evidence>
<keyword evidence="3 6" id="KW-0863">Zinc-finger</keyword>
<feature type="non-terminal residue" evidence="10">
    <location>
        <position position="1"/>
    </location>
</feature>
<reference evidence="10" key="1">
    <citation type="journal article" date="2021" name="Open Biol.">
        <title>Shared evolutionary footprints suggest mitochondrial oxidative damage underlies multiple complex I losses in fungi.</title>
        <authorList>
            <person name="Schikora-Tamarit M.A."/>
            <person name="Marcet-Houben M."/>
            <person name="Nosek J."/>
            <person name="Gabaldon T."/>
        </authorList>
    </citation>
    <scope>NUCLEOTIDE SEQUENCE</scope>
    <source>
        <strain evidence="10">CBS2887</strain>
    </source>
</reference>
<feature type="compositionally biased region" description="Basic and acidic residues" evidence="8">
    <location>
        <begin position="412"/>
        <end position="422"/>
    </location>
</feature>
<sequence>MAVPDQSSQPASSQQSFSIGSSTSTSSTRPSSSSLASLLTYDSMIIPSSQAKSIISPSQSQPSTQQIPESYSSENVKLATLRDFKNQMHSVKAQLKLIKKELKLKKKQVKLKKLEFKALRRDFKIKEIKHEQFKNQPQSLPQTQQQQQTHQQDHSSEVDKNKRHSAASTSHGSYTLPRRTSQLANLLNFDDEKMQESTDESSVAILGANLEQDLEEFETLEEQQHQPEQPEEEQANVTTIDSADKNNNDSSDEPQDTQDDLDSLQMKKDSVEANTITVNPSRTRTRSQQSSISSSESPPSRRLREKSIPLSQSIELTPPTKPSKQPATSQSKKPSLPDPTSTPQCFNCAITTTSSWRRGSLGERLCNACKIYERCYGKKRVVNQLKSKAECGALSNSNGRNHGGKLTGKLSLKKEGERRRDIDEDSSSNNNKRRKKSDSIGNGVWTKAKICDAVLQACLSDQSMEEPLDDEVSSTDMITISEPTICANCQITTSPSWEISEIESKNEQGELVITEEINCKECYLIMKWTRQRRKPTTATSNDYTVQKEKVRSDAFAAPKRARDGSDKEDEEENDDLPLTQQQRHSAKRQKTATPESQDVDSHSVILISDSESESETNPAQLQYCTNCYAIQSYLWYHTRTPTPLCKSCYSYKHRKGHAKPVDSELLIRNKSIWKQWMKNQSTGSGVREEEADDQEEQEEEEYAKLSCTVCESTDSPNGWYNVSKGHRTCKRCYDKERNWKRKRGLLNPQPAKPAKPAHNINSLPVGTSCQTCNTTILKRWYDIPEGYPRDFLYNSDSDHQYLCDNCYRYYRLWKKIRPIALILSQGMKKTKLESQKYLNGLPTSTQQYLLSVQWPRLNVA</sequence>
<evidence type="ECO:0000259" key="9">
    <source>
        <dbReference type="PROSITE" id="PS50114"/>
    </source>
</evidence>
<feature type="region of interest" description="Disordered" evidence="8">
    <location>
        <begin position="679"/>
        <end position="698"/>
    </location>
</feature>
<dbReference type="GO" id="GO:0005634">
    <property type="term" value="C:nucleus"/>
    <property type="evidence" value="ECO:0007669"/>
    <property type="project" value="UniProtKB-SubCell"/>
</dbReference>
<feature type="region of interest" description="Disordered" evidence="8">
    <location>
        <begin position="215"/>
        <end position="344"/>
    </location>
</feature>
<feature type="compositionally biased region" description="Polar residues" evidence="8">
    <location>
        <begin position="166"/>
        <end position="179"/>
    </location>
</feature>
<dbReference type="GO" id="GO:0008270">
    <property type="term" value="F:zinc ion binding"/>
    <property type="evidence" value="ECO:0007669"/>
    <property type="project" value="UniProtKB-KW"/>
</dbReference>
<keyword evidence="11" id="KW-1185">Reference proteome</keyword>
<evidence type="ECO:0000256" key="1">
    <source>
        <dbReference type="ARBA" id="ARBA00004123"/>
    </source>
</evidence>
<dbReference type="EMBL" id="JAEUBG010002962">
    <property type="protein sequence ID" value="KAH3683766.1"/>
    <property type="molecule type" value="Genomic_DNA"/>
</dbReference>
<feature type="domain" description="GATA-type" evidence="9">
    <location>
        <begin position="339"/>
        <end position="380"/>
    </location>
</feature>
<feature type="coiled-coil region" evidence="7">
    <location>
        <begin position="81"/>
        <end position="112"/>
    </location>
</feature>
<feature type="region of interest" description="Disordered" evidence="8">
    <location>
        <begin position="535"/>
        <end position="602"/>
    </location>
</feature>
<keyword evidence="4" id="KW-0862">Zinc</keyword>
<dbReference type="InterPro" id="IPR039355">
    <property type="entry name" value="Transcription_factor_GATA"/>
</dbReference>
<feature type="domain" description="GATA-type" evidence="9">
    <location>
        <begin position="624"/>
        <end position="661"/>
    </location>
</feature>
<feature type="region of interest" description="Disordered" evidence="8">
    <location>
        <begin position="1"/>
        <end position="33"/>
    </location>
</feature>
<feature type="region of interest" description="Disordered" evidence="8">
    <location>
        <begin position="132"/>
        <end position="179"/>
    </location>
</feature>
<dbReference type="SUPFAM" id="SSF57716">
    <property type="entry name" value="Glucocorticoid receptor-like (DNA-binding domain)"/>
    <property type="match status" value="1"/>
</dbReference>
<dbReference type="GO" id="GO:0045944">
    <property type="term" value="P:positive regulation of transcription by RNA polymerase II"/>
    <property type="evidence" value="ECO:0007669"/>
    <property type="project" value="TreeGrafter"/>
</dbReference>
<dbReference type="SMART" id="SM00401">
    <property type="entry name" value="ZnF_GATA"/>
    <property type="match status" value="2"/>
</dbReference>
<dbReference type="Gene3D" id="3.30.50.10">
    <property type="entry name" value="Erythroid Transcription Factor GATA-1, subunit A"/>
    <property type="match status" value="1"/>
</dbReference>
<evidence type="ECO:0000256" key="2">
    <source>
        <dbReference type="ARBA" id="ARBA00022723"/>
    </source>
</evidence>